<dbReference type="STRING" id="98765.A0A2R6NWS5"/>
<feature type="transmembrane region" description="Helical" evidence="3">
    <location>
        <begin position="6"/>
        <end position="23"/>
    </location>
</feature>
<dbReference type="GO" id="GO:0006694">
    <property type="term" value="P:steroid biosynthetic process"/>
    <property type="evidence" value="ECO:0007669"/>
    <property type="project" value="InterPro"/>
</dbReference>
<dbReference type="PANTHER" id="PTHR43245">
    <property type="entry name" value="BIFUNCTIONAL POLYMYXIN RESISTANCE PROTEIN ARNA"/>
    <property type="match status" value="1"/>
</dbReference>
<dbReference type="OrthoDB" id="10058185at2759"/>
<keyword evidence="2" id="KW-0560">Oxidoreductase</keyword>
<reference evidence="5 6" key="1">
    <citation type="submission" date="2018-02" db="EMBL/GenBank/DDBJ databases">
        <title>Genome sequence of the basidiomycete white-rot fungus Phlebia centrifuga.</title>
        <authorList>
            <person name="Granchi Z."/>
            <person name="Peng M."/>
            <person name="de Vries R.P."/>
            <person name="Hilden K."/>
            <person name="Makela M.R."/>
            <person name="Grigoriev I."/>
            <person name="Riley R."/>
        </authorList>
    </citation>
    <scope>NUCLEOTIDE SEQUENCE [LARGE SCALE GENOMIC DNA]</scope>
    <source>
        <strain evidence="5 6">FBCC195</strain>
    </source>
</reference>
<feature type="transmembrane region" description="Helical" evidence="3">
    <location>
        <begin position="75"/>
        <end position="93"/>
    </location>
</feature>
<evidence type="ECO:0000256" key="1">
    <source>
        <dbReference type="ARBA" id="ARBA00009219"/>
    </source>
</evidence>
<keyword evidence="3" id="KW-1133">Transmembrane helix</keyword>
<evidence type="ECO:0000259" key="4">
    <source>
        <dbReference type="Pfam" id="PF01073"/>
    </source>
</evidence>
<gene>
    <name evidence="5" type="ORF">PHLCEN_2v7338</name>
</gene>
<keyword evidence="6" id="KW-1185">Reference proteome</keyword>
<keyword evidence="3" id="KW-0472">Membrane</keyword>
<evidence type="ECO:0000313" key="6">
    <source>
        <dbReference type="Proteomes" id="UP000186601"/>
    </source>
</evidence>
<dbReference type="InterPro" id="IPR002225">
    <property type="entry name" value="3Beta_OHSteriod_DH/Estase"/>
</dbReference>
<dbReference type="Pfam" id="PF01073">
    <property type="entry name" value="3Beta_HSD"/>
    <property type="match status" value="1"/>
</dbReference>
<protein>
    <recommendedName>
        <fullName evidence="4">3-beta hydroxysteroid dehydrogenase/isomerase domain-containing protein</fullName>
    </recommendedName>
</protein>
<dbReference type="PANTHER" id="PTHR43245:SF51">
    <property type="entry name" value="SHORT CHAIN DEHYDROGENASE_REDUCTASE FAMILY 42E, MEMBER 2"/>
    <property type="match status" value="1"/>
</dbReference>
<dbReference type="EMBL" id="MLYV02000733">
    <property type="protein sequence ID" value="PSR78591.1"/>
    <property type="molecule type" value="Genomic_DNA"/>
</dbReference>
<dbReference type="GO" id="GO:0016616">
    <property type="term" value="F:oxidoreductase activity, acting on the CH-OH group of donors, NAD or NADP as acceptor"/>
    <property type="evidence" value="ECO:0007669"/>
    <property type="project" value="InterPro"/>
</dbReference>
<evidence type="ECO:0000256" key="3">
    <source>
        <dbReference type="SAM" id="Phobius"/>
    </source>
</evidence>
<proteinExistence type="inferred from homology"/>
<dbReference type="InterPro" id="IPR050177">
    <property type="entry name" value="Lipid_A_modif_metabolic_enz"/>
</dbReference>
<keyword evidence="3" id="KW-0812">Transmembrane</keyword>
<comment type="similarity">
    <text evidence="1">Belongs to the 3-beta-HSD family.</text>
</comment>
<dbReference type="SUPFAM" id="SSF51735">
    <property type="entry name" value="NAD(P)-binding Rossmann-fold domains"/>
    <property type="match status" value="1"/>
</dbReference>
<feature type="domain" description="3-beta hydroxysteroid dehydrogenase/isomerase" evidence="4">
    <location>
        <begin position="76"/>
        <end position="356"/>
    </location>
</feature>
<name>A0A2R6NWS5_9APHY</name>
<comment type="caution">
    <text evidence="5">The sequence shown here is derived from an EMBL/GenBank/DDBJ whole genome shotgun (WGS) entry which is preliminary data.</text>
</comment>
<evidence type="ECO:0000313" key="5">
    <source>
        <dbReference type="EMBL" id="PSR78591.1"/>
    </source>
</evidence>
<organism evidence="5 6">
    <name type="scientific">Hermanssonia centrifuga</name>
    <dbReference type="NCBI Taxonomy" id="98765"/>
    <lineage>
        <taxon>Eukaryota</taxon>
        <taxon>Fungi</taxon>
        <taxon>Dikarya</taxon>
        <taxon>Basidiomycota</taxon>
        <taxon>Agaricomycotina</taxon>
        <taxon>Agaricomycetes</taxon>
        <taxon>Polyporales</taxon>
        <taxon>Meruliaceae</taxon>
        <taxon>Hermanssonia</taxon>
    </lineage>
</organism>
<evidence type="ECO:0000256" key="2">
    <source>
        <dbReference type="ARBA" id="ARBA00023002"/>
    </source>
</evidence>
<dbReference type="Gene3D" id="3.40.50.720">
    <property type="entry name" value="NAD(P)-binding Rossmann-like Domain"/>
    <property type="match status" value="1"/>
</dbReference>
<sequence>MSAIIWLVSLLTPFVLCLLYVLFNDKKLVRIPPEATAISPKRWANEDVRYSYTIQSNGPTSLLEGKLPSKTGRRYIVVGGAGFLGGWIVLHLLQRGEDPRRIRVLDIRPPIRKDLQEGAACDVDFVQVDITNAKAVNAAFRKAWPDSSQSASPQVHEITVFHTAATIRFFERHPSLLHLSERVNLHGTQNILEAAKSIGVRTLIYTSSGSVGVRRTRLWLWPWQKEPKFFTQVINEDDANLSRRHEQFFSNYAVSKLSAERSVRAADQSPSGDGKLRTGCIRPGNGIYGPGGDLVAGSYLIRKYNLTWIGTIVQSFIYVENCSLAHLLYEQRLLELEAGSSNPDIGGRAFCVADSGAPPTYGDMHNALNLLSNGETTFQDLSPTAMLGLAHLVEWYYLTRHFLLASPLQFLGRIMPPVDGDLVFLQPSMWALTNVHLYFDDSSARAPAEKGGLGYTGCTTLEGVCQVVIDHYRTGGEGTKRVIAGHAEAGHSSLVGAEQAIGVVVDKLVDGIDATKALN</sequence>
<accession>A0A2R6NWS5</accession>
<dbReference type="Proteomes" id="UP000186601">
    <property type="component" value="Unassembled WGS sequence"/>
</dbReference>
<dbReference type="InterPro" id="IPR036291">
    <property type="entry name" value="NAD(P)-bd_dom_sf"/>
</dbReference>
<dbReference type="AlphaFoldDB" id="A0A2R6NWS5"/>